<dbReference type="STRING" id="653930.SAMN05216589_3301"/>
<accession>A0A1H9WLV5</accession>
<dbReference type="AlphaFoldDB" id="A0A1H9WLV5"/>
<evidence type="ECO:0000313" key="10">
    <source>
        <dbReference type="EMBL" id="SES34677.1"/>
    </source>
</evidence>
<evidence type="ECO:0000256" key="5">
    <source>
        <dbReference type="ARBA" id="ARBA00023284"/>
    </source>
</evidence>
<dbReference type="SUPFAM" id="SSF52833">
    <property type="entry name" value="Thioredoxin-like"/>
    <property type="match status" value="1"/>
</dbReference>
<dbReference type="GO" id="GO:0015035">
    <property type="term" value="F:protein-disulfide reductase activity"/>
    <property type="evidence" value="ECO:0007669"/>
    <property type="project" value="InterPro"/>
</dbReference>
<dbReference type="Proteomes" id="UP000186904">
    <property type="component" value="Unassembled WGS sequence"/>
</dbReference>
<dbReference type="PROSITE" id="PS51352">
    <property type="entry name" value="THIOREDOXIN_2"/>
    <property type="match status" value="1"/>
</dbReference>
<protein>
    <recommendedName>
        <fullName evidence="6">Thioredoxin</fullName>
    </recommendedName>
</protein>
<organism evidence="10 13">
    <name type="scientific">Halopseudomonas bauzanensis</name>
    <dbReference type="NCBI Taxonomy" id="653930"/>
    <lineage>
        <taxon>Bacteria</taxon>
        <taxon>Pseudomonadati</taxon>
        <taxon>Pseudomonadota</taxon>
        <taxon>Gammaproteobacteria</taxon>
        <taxon>Pseudomonadales</taxon>
        <taxon>Pseudomonadaceae</taxon>
        <taxon>Halopseudomonas</taxon>
    </lineage>
</organism>
<evidence type="ECO:0000256" key="3">
    <source>
        <dbReference type="ARBA" id="ARBA00022982"/>
    </source>
</evidence>
<comment type="similarity">
    <text evidence="1 6">Belongs to the thioredoxin family.</text>
</comment>
<keyword evidence="5 8" id="KW-0676">Redox-active center</keyword>
<dbReference type="PANTHER" id="PTHR45663:SF11">
    <property type="entry name" value="GEO12009P1"/>
    <property type="match status" value="1"/>
</dbReference>
<evidence type="ECO:0000256" key="6">
    <source>
        <dbReference type="PIRNR" id="PIRNR000077"/>
    </source>
</evidence>
<dbReference type="OrthoDB" id="9790390at2"/>
<dbReference type="PIRSF" id="PIRSF000077">
    <property type="entry name" value="Thioredoxin"/>
    <property type="match status" value="1"/>
</dbReference>
<keyword evidence="4 8" id="KW-1015">Disulfide bond</keyword>
<feature type="site" description="Contributes to redox potential value" evidence="7">
    <location>
        <position position="37"/>
    </location>
</feature>
<dbReference type="PANTHER" id="PTHR45663">
    <property type="entry name" value="GEO12009P1"/>
    <property type="match status" value="1"/>
</dbReference>
<dbReference type="EMBL" id="FOUA01000009">
    <property type="protein sequence ID" value="SFM36399.1"/>
    <property type="molecule type" value="Genomic_DNA"/>
</dbReference>
<dbReference type="CDD" id="cd02956">
    <property type="entry name" value="ybbN"/>
    <property type="match status" value="1"/>
</dbReference>
<evidence type="ECO:0000256" key="2">
    <source>
        <dbReference type="ARBA" id="ARBA00022448"/>
    </source>
</evidence>
<evidence type="ECO:0000313" key="13">
    <source>
        <dbReference type="Proteomes" id="UP000186904"/>
    </source>
</evidence>
<dbReference type="Pfam" id="PF00085">
    <property type="entry name" value="Thioredoxin"/>
    <property type="match status" value="1"/>
</dbReference>
<evidence type="ECO:0000256" key="4">
    <source>
        <dbReference type="ARBA" id="ARBA00023157"/>
    </source>
</evidence>
<evidence type="ECO:0000256" key="7">
    <source>
        <dbReference type="PIRSR" id="PIRSR000077-1"/>
    </source>
</evidence>
<keyword evidence="3" id="KW-0249">Electron transport</keyword>
<dbReference type="Proteomes" id="UP000186599">
    <property type="component" value="Unassembled WGS sequence"/>
</dbReference>
<feature type="site" description="Contributes to redox potential value" evidence="7">
    <location>
        <position position="38"/>
    </location>
</feature>
<keyword evidence="2" id="KW-0813">Transport</keyword>
<dbReference type="InterPro" id="IPR036249">
    <property type="entry name" value="Thioredoxin-like_sf"/>
</dbReference>
<dbReference type="EMBL" id="FOGN01000009">
    <property type="protein sequence ID" value="SES34677.1"/>
    <property type="molecule type" value="Genomic_DNA"/>
</dbReference>
<name>A0A1H9WLV5_9GAMM</name>
<evidence type="ECO:0000256" key="8">
    <source>
        <dbReference type="PIRSR" id="PIRSR000077-4"/>
    </source>
</evidence>
<feature type="domain" description="Thioredoxin" evidence="9">
    <location>
        <begin position="1"/>
        <end position="112"/>
    </location>
</feature>
<dbReference type="InterPro" id="IPR013766">
    <property type="entry name" value="Thioredoxin_domain"/>
</dbReference>
<evidence type="ECO:0000259" key="9">
    <source>
        <dbReference type="PROSITE" id="PS51352"/>
    </source>
</evidence>
<feature type="site" description="Deprotonates C-terminal active site Cys" evidence="7">
    <location>
        <position position="30"/>
    </location>
</feature>
<keyword evidence="12" id="KW-1185">Reference proteome</keyword>
<proteinExistence type="inferred from homology"/>
<sequence>MSQPRMFDVTTETFDRLVLDSSHDKAVLVDFWAPACAPCKALLPMLISITDSHAGHLQLAKVNCDEQPALVERFGIRTLPTVVLFRHGQPVDGFSGVQPTSVILEMLEPRIAGPTG</sequence>
<feature type="disulfide bond" description="Redox-active" evidence="8">
    <location>
        <begin position="36"/>
        <end position="39"/>
    </location>
</feature>
<gene>
    <name evidence="11" type="ORF">SAMN04487855_3335</name>
    <name evidence="10" type="ORF">SAMN05216589_3301</name>
</gene>
<feature type="active site" description="Nucleophile" evidence="7">
    <location>
        <position position="39"/>
    </location>
</feature>
<dbReference type="GO" id="GO:0005737">
    <property type="term" value="C:cytoplasm"/>
    <property type="evidence" value="ECO:0007669"/>
    <property type="project" value="TreeGrafter"/>
</dbReference>
<dbReference type="Gene3D" id="3.40.30.10">
    <property type="entry name" value="Glutaredoxin"/>
    <property type="match status" value="1"/>
</dbReference>
<evidence type="ECO:0000313" key="12">
    <source>
        <dbReference type="Proteomes" id="UP000186599"/>
    </source>
</evidence>
<reference evidence="12 13" key="1">
    <citation type="submission" date="2016-10" db="EMBL/GenBank/DDBJ databases">
        <authorList>
            <person name="de Groot N.N."/>
        </authorList>
    </citation>
    <scope>NUCLEOTIDE SEQUENCE [LARGE SCALE GENOMIC DNA]</scope>
    <source>
        <strain evidence="11 12">CGMCC 1.9095</strain>
        <strain evidence="10 13">DSM 22558</strain>
    </source>
</reference>
<dbReference type="InterPro" id="IPR005746">
    <property type="entry name" value="Thioredoxin"/>
</dbReference>
<evidence type="ECO:0000256" key="1">
    <source>
        <dbReference type="ARBA" id="ARBA00008987"/>
    </source>
</evidence>
<evidence type="ECO:0000313" key="11">
    <source>
        <dbReference type="EMBL" id="SFM36399.1"/>
    </source>
</evidence>
<feature type="active site" description="Nucleophile" evidence="7">
    <location>
        <position position="36"/>
    </location>
</feature>